<dbReference type="Gramene" id="TraesLAC3A03G01251260.1">
    <property type="protein sequence ID" value="TraesLAC3A03G01251260.1.CDS1"/>
    <property type="gene ID" value="TraesLAC3A03G01251260"/>
</dbReference>
<dbReference type="PANTHER" id="PTHR45730:SF50">
    <property type="entry name" value="OS12G0617000 PROTEIN"/>
    <property type="match status" value="1"/>
</dbReference>
<dbReference type="RefSeq" id="XP_044336338.1">
    <property type="nucleotide sequence ID" value="XM_044480403.1"/>
</dbReference>
<dbReference type="Gramene" id="TraesARI3A03G01326820.1">
    <property type="protein sequence ID" value="TraesARI3A03G01326820.1.CDS1"/>
    <property type="gene ID" value="TraesARI3A03G01326820"/>
</dbReference>
<dbReference type="Gramene" id="TraesCLE_scaffold_088345_01G000100.1">
    <property type="protein sequence ID" value="TraesCLE_scaffold_088345_01G000100.1"/>
    <property type="gene ID" value="TraesCLE_scaffold_088345_01G000100"/>
</dbReference>
<dbReference type="GO" id="GO:0003700">
    <property type="term" value="F:DNA-binding transcription factor activity"/>
    <property type="evidence" value="ECO:0007669"/>
    <property type="project" value="InterPro"/>
</dbReference>
<dbReference type="Gramene" id="TraesSTA3A03G01300500.1">
    <property type="protein sequence ID" value="TraesSTA3A03G01300500.1.CDS1"/>
    <property type="gene ID" value="TraesSTA3A03G01300500"/>
</dbReference>
<dbReference type="Gramene" id="TraesMAC3A03G01307370.1">
    <property type="protein sequence ID" value="TraesMAC3A03G01307370.1.CDS1"/>
    <property type="gene ID" value="TraesMAC3A03G01307370"/>
</dbReference>
<dbReference type="PaxDb" id="4565-Traes_3AS_482CDB73B.1"/>
<dbReference type="Gramene" id="TraesCAD_scaffold_008411_01G000100.1">
    <property type="protein sequence ID" value="TraesCAD_scaffold_008411_01G000100.1"/>
    <property type="gene ID" value="TraesCAD_scaffold_008411_01G000100"/>
</dbReference>
<dbReference type="Gramene" id="TraesCS3A02G002500.1">
    <property type="protein sequence ID" value="TraesCS3A02G002500.1.cds1"/>
    <property type="gene ID" value="TraesCS3A02G002500"/>
</dbReference>
<evidence type="ECO:0000313" key="5">
    <source>
        <dbReference type="Proteomes" id="UP000019116"/>
    </source>
</evidence>
<dbReference type="Proteomes" id="UP000019116">
    <property type="component" value="Chromosome 3A"/>
</dbReference>
<proteinExistence type="predicted"/>
<keyword evidence="1" id="KW-0479">Metal-binding</keyword>
<dbReference type="PROSITE" id="PS50157">
    <property type="entry name" value="ZINC_FINGER_C2H2_2"/>
    <property type="match status" value="1"/>
</dbReference>
<keyword evidence="1" id="KW-0863">Zinc-finger</keyword>
<dbReference type="Gramene" id="TraesLDM3A03G01310530.1">
    <property type="protein sequence ID" value="TraesLDM3A03G01310530.1.CDS1"/>
    <property type="gene ID" value="TraesLDM3A03G01310530"/>
</dbReference>
<dbReference type="Gramene" id="TraesJAG3A03G01316310.1">
    <property type="protein sequence ID" value="TraesJAG3A03G01316310.1.CDS1"/>
    <property type="gene ID" value="TraesJAG3A03G01316310"/>
</dbReference>
<dbReference type="GO" id="GO:0008270">
    <property type="term" value="F:zinc ion binding"/>
    <property type="evidence" value="ECO:0007669"/>
    <property type="project" value="UniProtKB-KW"/>
</dbReference>
<gene>
    <name evidence="4" type="primary">LOC123057412</name>
</gene>
<dbReference type="InterPro" id="IPR013087">
    <property type="entry name" value="Znf_C2H2_type"/>
</dbReference>
<dbReference type="Gramene" id="TraesRN3A0100004200.1">
    <property type="protein sequence ID" value="TraesRN3A0100004200.1"/>
    <property type="gene ID" value="TraesRN3A0100004200"/>
</dbReference>
<dbReference type="PROSITE" id="PS00028">
    <property type="entry name" value="ZINC_FINGER_C2H2_1"/>
    <property type="match status" value="1"/>
</dbReference>
<dbReference type="InterPro" id="IPR045320">
    <property type="entry name" value="JAGGED/SL1-like"/>
</dbReference>
<sequence length="138" mass="14802">MEAPHGAPSSLDLSLTLAPMPPPPSSSVWAAADDLAAAGDNGYVHGHGGACEARSSRRLFSCLFCEKKFVKSQALGGHQNAHKKERVGSWNAHLYLPADHDDPPATITTRAPARWPNAPLDDGGDKQMQRQLDLNLKL</sequence>
<dbReference type="Gramene" id="TraesCS3A03G0004900.1">
    <property type="protein sequence ID" value="TraesCS3A03G0004900.1.CDS1"/>
    <property type="gene ID" value="TraesCS3A03G0004900"/>
</dbReference>
<reference evidence="4" key="1">
    <citation type="submission" date="2018-08" db="EMBL/GenBank/DDBJ databases">
        <authorList>
            <person name="Rossello M."/>
        </authorList>
    </citation>
    <scope>NUCLEOTIDE SEQUENCE [LARGE SCALE GENOMIC DNA]</scope>
    <source>
        <strain evidence="4">cv. Chinese Spring</strain>
    </source>
</reference>
<accession>A0A3B6E9F0</accession>
<dbReference type="InterPro" id="IPR036236">
    <property type="entry name" value="Znf_C2H2_sf"/>
</dbReference>
<dbReference type="PANTHER" id="PTHR45730">
    <property type="entry name" value="ZINC FINGER PROTEIN JAGGED"/>
    <property type="match status" value="1"/>
</dbReference>
<evidence type="ECO:0000256" key="1">
    <source>
        <dbReference type="PROSITE-ProRule" id="PRU00042"/>
    </source>
</evidence>
<feature type="domain" description="C2H2-type" evidence="3">
    <location>
        <begin position="60"/>
        <end position="87"/>
    </location>
</feature>
<feature type="region of interest" description="Disordered" evidence="2">
    <location>
        <begin position="98"/>
        <end position="138"/>
    </location>
</feature>
<dbReference type="Gene3D" id="3.30.160.60">
    <property type="entry name" value="Classic Zinc Finger"/>
    <property type="match status" value="1"/>
</dbReference>
<dbReference type="OrthoDB" id="692117at2759"/>
<dbReference type="Gramene" id="TraesROB_scaffold_111999_01G000100.1">
    <property type="protein sequence ID" value="TraesROB_scaffold_111999_01G000100.1"/>
    <property type="gene ID" value="TraesROB_scaffold_111999_01G000100"/>
</dbReference>
<reference evidence="4" key="2">
    <citation type="submission" date="2018-10" db="UniProtKB">
        <authorList>
            <consortium name="EnsemblPlants"/>
        </authorList>
    </citation>
    <scope>IDENTIFICATION</scope>
</reference>
<feature type="region of interest" description="Disordered" evidence="2">
    <location>
        <begin position="1"/>
        <end position="24"/>
    </location>
</feature>
<evidence type="ECO:0000313" key="4">
    <source>
        <dbReference type="EnsemblPlants" id="TraesCS3A02G002500.1.cds1"/>
    </source>
</evidence>
<protein>
    <recommendedName>
        <fullName evidence="3">C2H2-type domain-containing protein</fullName>
    </recommendedName>
</protein>
<dbReference type="AlphaFoldDB" id="A0A3B6E9F0"/>
<dbReference type="Gramene" id="TraesNOR3A03G01325350.1">
    <property type="protein sequence ID" value="TraesNOR3A03G01325350.1.CDS1"/>
    <property type="gene ID" value="TraesNOR3A03G01325350"/>
</dbReference>
<evidence type="ECO:0000259" key="3">
    <source>
        <dbReference type="PROSITE" id="PS50157"/>
    </source>
</evidence>
<evidence type="ECO:0000256" key="2">
    <source>
        <dbReference type="SAM" id="MobiDB-lite"/>
    </source>
</evidence>
<keyword evidence="5" id="KW-1185">Reference proteome</keyword>
<dbReference type="Gramene" id="TraesWEE_scaffold_083238_01G000100.1">
    <property type="protein sequence ID" value="TraesWEE_scaffold_083238_01G000100.1"/>
    <property type="gene ID" value="TraesWEE_scaffold_083238_01G000100"/>
</dbReference>
<organism evidence="4">
    <name type="scientific">Triticum aestivum</name>
    <name type="common">Wheat</name>
    <dbReference type="NCBI Taxonomy" id="4565"/>
    <lineage>
        <taxon>Eukaryota</taxon>
        <taxon>Viridiplantae</taxon>
        <taxon>Streptophyta</taxon>
        <taxon>Embryophyta</taxon>
        <taxon>Tracheophyta</taxon>
        <taxon>Spermatophyta</taxon>
        <taxon>Magnoliopsida</taxon>
        <taxon>Liliopsida</taxon>
        <taxon>Poales</taxon>
        <taxon>Poaceae</taxon>
        <taxon>BOP clade</taxon>
        <taxon>Pooideae</taxon>
        <taxon>Triticodae</taxon>
        <taxon>Triticeae</taxon>
        <taxon>Triticinae</taxon>
        <taxon>Triticum</taxon>
    </lineage>
</organism>
<dbReference type="Gramene" id="TraesSYM3A03G01327500.1">
    <property type="protein sequence ID" value="TraesSYM3A03G01327500.1.CDS1"/>
    <property type="gene ID" value="TraesSYM3A03G01327500"/>
</dbReference>
<dbReference type="SUPFAM" id="SSF57667">
    <property type="entry name" value="beta-beta-alpha zinc fingers"/>
    <property type="match status" value="1"/>
</dbReference>
<dbReference type="GeneID" id="123057412"/>
<keyword evidence="1" id="KW-0862">Zinc</keyword>
<name>A0A3B6E9F0_WHEAT</name>
<dbReference type="Gramene" id="TraesJUL3A03G01317840.1">
    <property type="protein sequence ID" value="TraesJUL3A03G01317840.1.CDS1"/>
    <property type="gene ID" value="TraesJUL3A03G01317840"/>
</dbReference>
<dbReference type="EnsemblPlants" id="TraesCS3A02G002500.1">
    <property type="protein sequence ID" value="TraesCS3A02G002500.1.cds1"/>
    <property type="gene ID" value="TraesCS3A02G002500"/>
</dbReference>